<evidence type="ECO:0008006" key="4">
    <source>
        <dbReference type="Google" id="ProtNLM"/>
    </source>
</evidence>
<feature type="signal peptide" evidence="1">
    <location>
        <begin position="1"/>
        <end position="19"/>
    </location>
</feature>
<sequence length="341" mass="35704">MLPAFTALMILISGAAAHADQGPVDRVTLAEEVSFVPGAGLTRIVGTTLTLAAGESRHLRGRLQAKSDTENIVAMNATIRCLSGSTQVGVSSSASRNHEGSDTESYSVDGQLPLTADLLFTAPTAGSYQCGLYGVTASSSTTGYTLTAVPGSTWVEASRSDQPGAHWWQNPVCNSTGTSSTCSYIGPGQPASAFVFYEPGLPHDQWTVGAGTTAVQALANVTLTTCYRLTASCSPSQVPEAVRLPRGPGSKSVVRLRLEALQMNAAGSHTCENNATTLTTATILDDAHHYTANLSLPRIPVLSTCGRKFMLRVYVEYVSGSPVKIDGLQSTSLTNGMMLNL</sequence>
<name>A0A919S7F8_9ACTN</name>
<organism evidence="2 3">
    <name type="scientific">Actinoplanes auranticolor</name>
    <dbReference type="NCBI Taxonomy" id="47988"/>
    <lineage>
        <taxon>Bacteria</taxon>
        <taxon>Bacillati</taxon>
        <taxon>Actinomycetota</taxon>
        <taxon>Actinomycetes</taxon>
        <taxon>Micromonosporales</taxon>
        <taxon>Micromonosporaceae</taxon>
        <taxon>Actinoplanes</taxon>
    </lineage>
</organism>
<dbReference type="AlphaFoldDB" id="A0A919S7F8"/>
<proteinExistence type="predicted"/>
<evidence type="ECO:0000313" key="3">
    <source>
        <dbReference type="Proteomes" id="UP000681340"/>
    </source>
</evidence>
<reference evidence="2" key="1">
    <citation type="submission" date="2021-03" db="EMBL/GenBank/DDBJ databases">
        <title>Whole genome shotgun sequence of Actinoplanes auranticolor NBRC 12245.</title>
        <authorList>
            <person name="Komaki H."/>
            <person name="Tamura T."/>
        </authorList>
    </citation>
    <scope>NUCLEOTIDE SEQUENCE</scope>
    <source>
        <strain evidence="2">NBRC 12245</strain>
    </source>
</reference>
<feature type="chain" id="PRO_5039479757" description="Ig-like domain-containing protein" evidence="1">
    <location>
        <begin position="20"/>
        <end position="341"/>
    </location>
</feature>
<comment type="caution">
    <text evidence="2">The sequence shown here is derived from an EMBL/GenBank/DDBJ whole genome shotgun (WGS) entry which is preliminary data.</text>
</comment>
<accession>A0A919S7F8</accession>
<dbReference type="Proteomes" id="UP000681340">
    <property type="component" value="Unassembled WGS sequence"/>
</dbReference>
<gene>
    <name evidence="2" type="ORF">Aau02nite_22830</name>
</gene>
<protein>
    <recommendedName>
        <fullName evidence="4">Ig-like domain-containing protein</fullName>
    </recommendedName>
</protein>
<keyword evidence="1" id="KW-0732">Signal</keyword>
<keyword evidence="3" id="KW-1185">Reference proteome</keyword>
<evidence type="ECO:0000256" key="1">
    <source>
        <dbReference type="SAM" id="SignalP"/>
    </source>
</evidence>
<dbReference type="EMBL" id="BOQL01000018">
    <property type="protein sequence ID" value="GIM66375.1"/>
    <property type="molecule type" value="Genomic_DNA"/>
</dbReference>
<evidence type="ECO:0000313" key="2">
    <source>
        <dbReference type="EMBL" id="GIM66375.1"/>
    </source>
</evidence>